<feature type="domain" description="Ubiquitin-like" evidence="2">
    <location>
        <begin position="10"/>
        <end position="76"/>
    </location>
</feature>
<dbReference type="PROSITE" id="PS50053">
    <property type="entry name" value="UBIQUITIN_2"/>
    <property type="match status" value="1"/>
</dbReference>
<dbReference type="InterPro" id="IPR022617">
    <property type="entry name" value="Rad60/SUMO-like_dom"/>
</dbReference>
<evidence type="ECO:0000256" key="1">
    <source>
        <dbReference type="ARBA" id="ARBA00009185"/>
    </source>
</evidence>
<organism evidence="3 4">
    <name type="scientific">Steinernema glaseri</name>
    <dbReference type="NCBI Taxonomy" id="37863"/>
    <lineage>
        <taxon>Eukaryota</taxon>
        <taxon>Metazoa</taxon>
        <taxon>Ecdysozoa</taxon>
        <taxon>Nematoda</taxon>
        <taxon>Chromadorea</taxon>
        <taxon>Rhabditida</taxon>
        <taxon>Tylenchina</taxon>
        <taxon>Panagrolaimomorpha</taxon>
        <taxon>Strongyloidoidea</taxon>
        <taxon>Steinernematidae</taxon>
        <taxon>Steinernema</taxon>
    </lineage>
</organism>
<protein>
    <submittedName>
        <fullName evidence="4">Ubiquitin-like domain-containing protein</fullName>
    </submittedName>
</protein>
<dbReference type="SUPFAM" id="SSF54236">
    <property type="entry name" value="Ubiquitin-like"/>
    <property type="match status" value="1"/>
</dbReference>
<dbReference type="PANTHER" id="PTHR10562">
    <property type="entry name" value="SMALL UBIQUITIN-RELATED MODIFIER"/>
    <property type="match status" value="1"/>
</dbReference>
<dbReference type="InterPro" id="IPR000626">
    <property type="entry name" value="Ubiquitin-like_dom"/>
</dbReference>
<evidence type="ECO:0000259" key="2">
    <source>
        <dbReference type="PROSITE" id="PS50053"/>
    </source>
</evidence>
<dbReference type="WBParaSite" id="L893_g11567.t1">
    <property type="protein sequence ID" value="L893_g11567.t1"/>
    <property type="gene ID" value="L893_g11567"/>
</dbReference>
<dbReference type="Pfam" id="PF11976">
    <property type="entry name" value="Rad60-SLD"/>
    <property type="match status" value="1"/>
</dbReference>
<evidence type="ECO:0000313" key="4">
    <source>
        <dbReference type="WBParaSite" id="L893_g11567.t1"/>
    </source>
</evidence>
<reference evidence="4" key="1">
    <citation type="submission" date="2016-11" db="UniProtKB">
        <authorList>
            <consortium name="WormBaseParasite"/>
        </authorList>
    </citation>
    <scope>IDENTIFICATION</scope>
</reference>
<dbReference type="AlphaFoldDB" id="A0A1I7Y1R9"/>
<dbReference type="Gene3D" id="3.10.20.90">
    <property type="entry name" value="Phosphatidylinositol 3-kinase Catalytic Subunit, Chain A, domain 1"/>
    <property type="match status" value="1"/>
</dbReference>
<comment type="similarity">
    <text evidence="1">Belongs to the ubiquitin family. SUMO subfamily.</text>
</comment>
<keyword evidence="3" id="KW-1185">Reference proteome</keyword>
<evidence type="ECO:0000313" key="3">
    <source>
        <dbReference type="Proteomes" id="UP000095287"/>
    </source>
</evidence>
<proteinExistence type="inferred from homology"/>
<sequence>MQPETFTDYIIVRVVCLYEQEVEFRMRRTTSMKVLKREYARRLSINRHTVTFVFDGCRIMDNDTPQTLDMHNNAEICVYPAVGRRA</sequence>
<name>A0A1I7Y1R9_9BILA</name>
<dbReference type="Proteomes" id="UP000095287">
    <property type="component" value="Unplaced"/>
</dbReference>
<dbReference type="InterPro" id="IPR029071">
    <property type="entry name" value="Ubiquitin-like_domsf"/>
</dbReference>
<accession>A0A1I7Y1R9</accession>